<dbReference type="AlphaFoldDB" id="A0A1Z5JM28"/>
<evidence type="ECO:0000256" key="1">
    <source>
        <dbReference type="SAM" id="SignalP"/>
    </source>
</evidence>
<dbReference type="Proteomes" id="UP000198406">
    <property type="component" value="Unassembled WGS sequence"/>
</dbReference>
<accession>A0A1Z5JM28</accession>
<reference evidence="3 4" key="1">
    <citation type="journal article" date="2015" name="Plant Cell">
        <title>Oil accumulation by the oleaginous diatom Fistulifera solaris as revealed by the genome and transcriptome.</title>
        <authorList>
            <person name="Tanaka T."/>
            <person name="Maeda Y."/>
            <person name="Veluchamy A."/>
            <person name="Tanaka M."/>
            <person name="Abida H."/>
            <person name="Marechal E."/>
            <person name="Bowler C."/>
            <person name="Muto M."/>
            <person name="Sunaga Y."/>
            <person name="Tanaka M."/>
            <person name="Yoshino T."/>
            <person name="Taniguchi T."/>
            <person name="Fukuda Y."/>
            <person name="Nemoto M."/>
            <person name="Matsumoto M."/>
            <person name="Wong P.S."/>
            <person name="Aburatani S."/>
            <person name="Fujibuchi W."/>
        </authorList>
    </citation>
    <scope>NUCLEOTIDE SEQUENCE [LARGE SCALE GENOMIC DNA]</scope>
    <source>
        <strain evidence="3 4">JPCC DA0580</strain>
    </source>
</reference>
<dbReference type="PROSITE" id="PS50280">
    <property type="entry name" value="SET"/>
    <property type="match status" value="2"/>
</dbReference>
<keyword evidence="4" id="KW-1185">Reference proteome</keyword>
<evidence type="ECO:0000259" key="2">
    <source>
        <dbReference type="PROSITE" id="PS50280"/>
    </source>
</evidence>
<evidence type="ECO:0000313" key="4">
    <source>
        <dbReference type="Proteomes" id="UP000198406"/>
    </source>
</evidence>
<dbReference type="EMBL" id="BDSP01000084">
    <property type="protein sequence ID" value="GAX14912.1"/>
    <property type="molecule type" value="Genomic_DNA"/>
</dbReference>
<feature type="chain" id="PRO_5013029388" description="SET domain-containing protein" evidence="1">
    <location>
        <begin position="23"/>
        <end position="624"/>
    </location>
</feature>
<dbReference type="OrthoDB" id="44767at2759"/>
<dbReference type="SUPFAM" id="SSF82199">
    <property type="entry name" value="SET domain"/>
    <property type="match status" value="2"/>
</dbReference>
<dbReference type="InterPro" id="IPR046341">
    <property type="entry name" value="SET_dom_sf"/>
</dbReference>
<dbReference type="SMART" id="SM00317">
    <property type="entry name" value="SET"/>
    <property type="match status" value="2"/>
</dbReference>
<sequence>MRLRTSRFSSVLLLISLSGALSSESQSADNNPSAEYTVNVDGTVSTEPSTQEDNSSCGLYLAESAIPNSGLGMFTAKPISHNERIFYGEIVCNIEDFEENMRLRRQFLSRSNNKGTPSWLLDSYYWSPSNALAEFEAEEVSSVIPGLGMLANSHPGLVNAIQRPPQRVADLHRTKDPGTGASTHFHDVHFVADGDIEAGAELFVEYGDTWFRDRRKYIGDIPLSRHWKHANEVLKKYYEIMDSDYQSKIGREMYELLQFAVKLEPRMKNALPDDVRDVPKALDEGAAKTLLPGRVKTKEWLEENGMCLDNIRPGMSTIRQAGRGAFATRRLAKGSVIAPLPVVQLRRYQMEVYELRAVAKSDNDDEEEEDQVFRIGSQLLLNYCFGHPQSSLLLYPYSPAVNYLNHNQTLKNAELRWSNHANHRKDWLDRSPADLDVEKYAGLIMEIVATRDIEAGEEVFLDYGDEWEKAWQTYVSEWQPPAESYISAADRNARNEPLLLDSEMEKDPSYENVLLGCFVELPFDDAGEEGATTAITWAPSTEEVFDVNDLHECFVVKKHNNDLYDVVIKEENQTWRVKNIRREAIQYFDVMYTSDMFLRSAFRHEMALPDSMVPEAWRDIFIRK</sequence>
<dbReference type="Gene3D" id="2.170.270.10">
    <property type="entry name" value="SET domain"/>
    <property type="match status" value="2"/>
</dbReference>
<dbReference type="InterPro" id="IPR001214">
    <property type="entry name" value="SET_dom"/>
</dbReference>
<dbReference type="Pfam" id="PF00856">
    <property type="entry name" value="SET"/>
    <property type="match status" value="1"/>
</dbReference>
<proteinExistence type="predicted"/>
<feature type="signal peptide" evidence="1">
    <location>
        <begin position="1"/>
        <end position="22"/>
    </location>
</feature>
<comment type="caution">
    <text evidence="3">The sequence shown here is derived from an EMBL/GenBank/DDBJ whole genome shotgun (WGS) entry which is preliminary data.</text>
</comment>
<name>A0A1Z5JM28_FISSO</name>
<feature type="domain" description="SET" evidence="2">
    <location>
        <begin position="57"/>
        <end position="207"/>
    </location>
</feature>
<evidence type="ECO:0000313" key="3">
    <source>
        <dbReference type="EMBL" id="GAX14912.1"/>
    </source>
</evidence>
<keyword evidence="1" id="KW-0732">Signal</keyword>
<protein>
    <recommendedName>
        <fullName evidence="2">SET domain-containing protein</fullName>
    </recommendedName>
</protein>
<feature type="domain" description="SET" evidence="2">
    <location>
        <begin position="304"/>
        <end position="464"/>
    </location>
</feature>
<organism evidence="3 4">
    <name type="scientific">Fistulifera solaris</name>
    <name type="common">Oleaginous diatom</name>
    <dbReference type="NCBI Taxonomy" id="1519565"/>
    <lineage>
        <taxon>Eukaryota</taxon>
        <taxon>Sar</taxon>
        <taxon>Stramenopiles</taxon>
        <taxon>Ochrophyta</taxon>
        <taxon>Bacillariophyta</taxon>
        <taxon>Bacillariophyceae</taxon>
        <taxon>Bacillariophycidae</taxon>
        <taxon>Naviculales</taxon>
        <taxon>Naviculaceae</taxon>
        <taxon>Fistulifera</taxon>
    </lineage>
</organism>
<gene>
    <name evidence="3" type="ORF">FisN_29Lh134</name>
</gene>
<dbReference type="InParanoid" id="A0A1Z5JM28"/>